<dbReference type="InterPro" id="IPR027417">
    <property type="entry name" value="P-loop_NTPase"/>
</dbReference>
<dbReference type="GO" id="GO:0007018">
    <property type="term" value="P:microtubule-based movement"/>
    <property type="evidence" value="ECO:0007669"/>
    <property type="project" value="InterPro"/>
</dbReference>
<evidence type="ECO:0000256" key="4">
    <source>
        <dbReference type="ARBA" id="ARBA00022840"/>
    </source>
</evidence>
<protein>
    <recommendedName>
        <fullName evidence="7">Kinesin-like protein</fullName>
    </recommendedName>
</protein>
<feature type="transmembrane region" description="Helical" evidence="10">
    <location>
        <begin position="88"/>
        <end position="107"/>
    </location>
</feature>
<keyword evidence="5 6" id="KW-0505">Motor protein</keyword>
<dbReference type="PANTHER" id="PTHR47968:SF55">
    <property type="entry name" value="KINESIN-LIKE PROTEIN KIN-7H"/>
    <property type="match status" value="1"/>
</dbReference>
<name>A0A445EX22_ARAHY</name>
<evidence type="ECO:0000256" key="2">
    <source>
        <dbReference type="ARBA" id="ARBA00022701"/>
    </source>
</evidence>
<dbReference type="AlphaFoldDB" id="A0A445EX22"/>
<keyword evidence="2 7" id="KW-0493">Microtubule</keyword>
<evidence type="ECO:0000256" key="10">
    <source>
        <dbReference type="SAM" id="Phobius"/>
    </source>
</evidence>
<gene>
    <name evidence="12" type="ORF">Ahy_A01g004778</name>
</gene>
<feature type="compositionally biased region" description="Basic and acidic residues" evidence="9">
    <location>
        <begin position="770"/>
        <end position="779"/>
    </location>
</feature>
<accession>A0A445EX22</accession>
<dbReference type="PROSITE" id="PS50067">
    <property type="entry name" value="KINESIN_MOTOR_2"/>
    <property type="match status" value="1"/>
</dbReference>
<keyword evidence="4 6" id="KW-0067">ATP-binding</keyword>
<feature type="coiled-coil region" evidence="8">
    <location>
        <begin position="399"/>
        <end position="463"/>
    </location>
</feature>
<dbReference type="STRING" id="3818.A0A445EX22"/>
<evidence type="ECO:0000256" key="1">
    <source>
        <dbReference type="ARBA" id="ARBA00007310"/>
    </source>
</evidence>
<comment type="similarity">
    <text evidence="1">Belongs to the TRAFAC class myosin-kinesin ATPase superfamily. Kinesin family. KIN-7 subfamily.</text>
</comment>
<dbReference type="Pfam" id="PF00225">
    <property type="entry name" value="Kinesin"/>
    <property type="match status" value="1"/>
</dbReference>
<comment type="caution">
    <text evidence="12">The sequence shown here is derived from an EMBL/GenBank/DDBJ whole genome shotgun (WGS) entry which is preliminary data.</text>
</comment>
<reference evidence="12 13" key="1">
    <citation type="submission" date="2019-01" db="EMBL/GenBank/DDBJ databases">
        <title>Sequencing of cultivated peanut Arachis hypogaea provides insights into genome evolution and oil improvement.</title>
        <authorList>
            <person name="Chen X."/>
        </authorList>
    </citation>
    <scope>NUCLEOTIDE SEQUENCE [LARGE SCALE GENOMIC DNA]</scope>
    <source>
        <strain evidence="13">cv. Fuhuasheng</strain>
        <tissue evidence="12">Leaves</tissue>
    </source>
</reference>
<evidence type="ECO:0000259" key="11">
    <source>
        <dbReference type="PROSITE" id="PS50067"/>
    </source>
</evidence>
<organism evidence="12 13">
    <name type="scientific">Arachis hypogaea</name>
    <name type="common">Peanut</name>
    <dbReference type="NCBI Taxonomy" id="3818"/>
    <lineage>
        <taxon>Eukaryota</taxon>
        <taxon>Viridiplantae</taxon>
        <taxon>Streptophyta</taxon>
        <taxon>Embryophyta</taxon>
        <taxon>Tracheophyta</taxon>
        <taxon>Spermatophyta</taxon>
        <taxon>Magnoliopsida</taxon>
        <taxon>eudicotyledons</taxon>
        <taxon>Gunneridae</taxon>
        <taxon>Pentapetalae</taxon>
        <taxon>rosids</taxon>
        <taxon>fabids</taxon>
        <taxon>Fabales</taxon>
        <taxon>Fabaceae</taxon>
        <taxon>Papilionoideae</taxon>
        <taxon>50 kb inversion clade</taxon>
        <taxon>dalbergioids sensu lato</taxon>
        <taxon>Dalbergieae</taxon>
        <taxon>Pterocarpus clade</taxon>
        <taxon>Arachis</taxon>
    </lineage>
</organism>
<keyword evidence="8" id="KW-0175">Coiled coil</keyword>
<evidence type="ECO:0000256" key="7">
    <source>
        <dbReference type="RuleBase" id="RU000394"/>
    </source>
</evidence>
<dbReference type="SMART" id="SM00129">
    <property type="entry name" value="KISc"/>
    <property type="match status" value="1"/>
</dbReference>
<keyword evidence="10" id="KW-0812">Transmembrane</keyword>
<dbReference type="Gene3D" id="3.40.850.10">
    <property type="entry name" value="Kinesin motor domain"/>
    <property type="match status" value="1"/>
</dbReference>
<dbReference type="InterPro" id="IPR036961">
    <property type="entry name" value="Kinesin_motor_dom_sf"/>
</dbReference>
<dbReference type="InterPro" id="IPR001752">
    <property type="entry name" value="Kinesin_motor_dom"/>
</dbReference>
<dbReference type="InterPro" id="IPR019821">
    <property type="entry name" value="Kinesin_motor_CS"/>
</dbReference>
<proteinExistence type="inferred from homology"/>
<dbReference type="Pfam" id="PF11995">
    <property type="entry name" value="DUF3490"/>
    <property type="match status" value="1"/>
</dbReference>
<feature type="region of interest" description="Disordered" evidence="9">
    <location>
        <begin position="633"/>
        <end position="661"/>
    </location>
</feature>
<keyword evidence="3 6" id="KW-0547">Nucleotide-binding</keyword>
<evidence type="ECO:0000256" key="5">
    <source>
        <dbReference type="ARBA" id="ARBA00023175"/>
    </source>
</evidence>
<evidence type="ECO:0000256" key="8">
    <source>
        <dbReference type="SAM" id="Coils"/>
    </source>
</evidence>
<dbReference type="PRINTS" id="PR00380">
    <property type="entry name" value="KINESINHEAVY"/>
</dbReference>
<evidence type="ECO:0000256" key="6">
    <source>
        <dbReference type="PROSITE-ProRule" id="PRU00283"/>
    </source>
</evidence>
<dbReference type="InterPro" id="IPR027640">
    <property type="entry name" value="Kinesin-like_fam"/>
</dbReference>
<dbReference type="CDD" id="cd01374">
    <property type="entry name" value="KISc_CENP_E"/>
    <property type="match status" value="1"/>
</dbReference>
<dbReference type="GO" id="GO:0008017">
    <property type="term" value="F:microtubule binding"/>
    <property type="evidence" value="ECO:0007669"/>
    <property type="project" value="InterPro"/>
</dbReference>
<dbReference type="SUPFAM" id="SSF52540">
    <property type="entry name" value="P-loop containing nucleoside triphosphate hydrolases"/>
    <property type="match status" value="1"/>
</dbReference>
<feature type="domain" description="Kinesin motor" evidence="11">
    <location>
        <begin position="20"/>
        <end position="390"/>
    </location>
</feature>
<feature type="binding site" evidence="6">
    <location>
        <begin position="152"/>
        <end position="159"/>
    </location>
    <ligand>
        <name>ATP</name>
        <dbReference type="ChEBI" id="CHEBI:30616"/>
    </ligand>
</feature>
<dbReference type="InterPro" id="IPR021881">
    <property type="entry name" value="NACK_C"/>
</dbReference>
<dbReference type="PROSITE" id="PS00411">
    <property type="entry name" value="KINESIN_MOTOR_1"/>
    <property type="match status" value="1"/>
</dbReference>
<dbReference type="GO" id="GO:0005524">
    <property type="term" value="F:ATP binding"/>
    <property type="evidence" value="ECO:0007669"/>
    <property type="project" value="UniProtKB-UniRule"/>
</dbReference>
<keyword evidence="13" id="KW-1185">Reference proteome</keyword>
<evidence type="ECO:0000313" key="13">
    <source>
        <dbReference type="Proteomes" id="UP000289738"/>
    </source>
</evidence>
<evidence type="ECO:0000256" key="3">
    <source>
        <dbReference type="ARBA" id="ARBA00022741"/>
    </source>
</evidence>
<dbReference type="GO" id="GO:0003777">
    <property type="term" value="F:microtubule motor activity"/>
    <property type="evidence" value="ECO:0007669"/>
    <property type="project" value="InterPro"/>
</dbReference>
<dbReference type="EMBL" id="SDMP01000001">
    <property type="protein sequence ID" value="RYR79989.1"/>
    <property type="molecule type" value="Genomic_DNA"/>
</dbReference>
<dbReference type="Proteomes" id="UP000289738">
    <property type="component" value="Chromosome A01"/>
</dbReference>
<dbReference type="GO" id="GO:0005874">
    <property type="term" value="C:microtubule"/>
    <property type="evidence" value="ECO:0007669"/>
    <property type="project" value="UniProtKB-KW"/>
</dbReference>
<dbReference type="PANTHER" id="PTHR47968">
    <property type="entry name" value="CENTROMERE PROTEIN E"/>
    <property type="match status" value="1"/>
</dbReference>
<keyword evidence="10" id="KW-0472">Membrane</keyword>
<keyword evidence="10" id="KW-1133">Transmembrane helix</keyword>
<feature type="region of interest" description="Disordered" evidence="9">
    <location>
        <begin position="753"/>
        <end position="779"/>
    </location>
</feature>
<sequence length="947" mass="106985">MGLVGGEEGVQEAAAGREERILVSVRLRPLNDKEISRHDVCDWECINDTTVVSRNNNNLSASERSLYPTSYTFGTCMLEFASKLVHHVVLFITLGLIIALYFIYVLGVDRVFRPDCPTRQVYETAAKEVALSVLKGINSYLMADFTSIFAYGQTSSGKTYTMSGVTEYAVADIFNHIEKEKEEREFVLKFSALEIYNESVRDLLTADTTPLRLLDDPERGTVVEKLTEATLRDWNHFKELLSFCEAQRKIGETSLNEASSRSHQILKLTVESCPCDFLVIDRSSSLAASVNFIDLAGSERASQTHAAGARLKEGSHINRSLLTLGTCIRKLSKGGKGGHIPFRDSKLTRILQSSLGGNAKTAIICTMSPARSHAEQTRNTLLFASCARQVSTSPQVNAVLSDKALVKQLQKELTRLETELRSSLASQRKSNSVEVLKEKDLEIEKLRKEISDLTMQRDLAQSQIKDMLQVVGDELSSSESEGSDIRYPRSRVGRSWDFENQQDGPNLFSLNSFNKIKYFENSLYSDGNSFSSDDNFFQLPDLEKHLPLRISPLILPILTPDHHVDSNQNNTKQKTKCIIDSEGTISDSSASSPEANTIRLGGKKLTEGVDFTHEENNAYFELKKKKDFIPLPLRNKLSPSPRPGYAKMTRSTSCKASIMRDPSPDWFDEEDIARYGTPMVVGMGKERPVGFPSRSHTLNYDADAERASPFCDGNPPESASITTPEHVRRVTFKDIDANGSLVSELKEKIDLGSSNNNLQESKDVALGSKQSEDEKNSNWPSEFKRLQREIVELWNVCNVSLVHRSYFFLLFKGDPLDSIYMEVELRRLSYLKQTFSPDSSAKYLKKERQMLSKKMHKKLPKSERNKLYVEWRIDRHSKHRRLQLANLLWSDTEDMDRVRESAAIVTRLVGTVEPDQAYKEMFGLNFAPRRKPKKSFAWTATMKKRIL</sequence>
<evidence type="ECO:0000256" key="9">
    <source>
        <dbReference type="SAM" id="MobiDB-lite"/>
    </source>
</evidence>
<evidence type="ECO:0000313" key="12">
    <source>
        <dbReference type="EMBL" id="RYR79989.1"/>
    </source>
</evidence>